<dbReference type="AlphaFoldDB" id="A0AAD6SJW9"/>
<organism evidence="2 3">
    <name type="scientific">Mycena alexandri</name>
    <dbReference type="NCBI Taxonomy" id="1745969"/>
    <lineage>
        <taxon>Eukaryota</taxon>
        <taxon>Fungi</taxon>
        <taxon>Dikarya</taxon>
        <taxon>Basidiomycota</taxon>
        <taxon>Agaricomycotina</taxon>
        <taxon>Agaricomycetes</taxon>
        <taxon>Agaricomycetidae</taxon>
        <taxon>Agaricales</taxon>
        <taxon>Marasmiineae</taxon>
        <taxon>Mycenaceae</taxon>
        <taxon>Mycena</taxon>
    </lineage>
</organism>
<keyword evidence="3" id="KW-1185">Reference proteome</keyword>
<reference evidence="2" key="1">
    <citation type="submission" date="2023-03" db="EMBL/GenBank/DDBJ databases">
        <title>Massive genome expansion in bonnet fungi (Mycena s.s.) driven by repeated elements and novel gene families across ecological guilds.</title>
        <authorList>
            <consortium name="Lawrence Berkeley National Laboratory"/>
            <person name="Harder C.B."/>
            <person name="Miyauchi S."/>
            <person name="Viragh M."/>
            <person name="Kuo A."/>
            <person name="Thoen E."/>
            <person name="Andreopoulos B."/>
            <person name="Lu D."/>
            <person name="Skrede I."/>
            <person name="Drula E."/>
            <person name="Henrissat B."/>
            <person name="Morin E."/>
            <person name="Kohler A."/>
            <person name="Barry K."/>
            <person name="LaButti K."/>
            <person name="Morin E."/>
            <person name="Salamov A."/>
            <person name="Lipzen A."/>
            <person name="Mereny Z."/>
            <person name="Hegedus B."/>
            <person name="Baldrian P."/>
            <person name="Stursova M."/>
            <person name="Weitz H."/>
            <person name="Taylor A."/>
            <person name="Grigoriev I.V."/>
            <person name="Nagy L.G."/>
            <person name="Martin F."/>
            <person name="Kauserud H."/>
        </authorList>
    </citation>
    <scope>NUCLEOTIDE SEQUENCE</scope>
    <source>
        <strain evidence="2">CBHHK200</strain>
    </source>
</reference>
<accession>A0AAD6SJW9</accession>
<sequence length="143" mass="16826">MRGKRAEYLYTELEGYCNASAAGATREWYPKFFAMYWVKFPWAIPFNQDPPDDVKEDTRADSSLSDDEKAGKKKIVKDTEAKIKRWFNYQCTHSGNAVNPWSKWIRSQLKPVEEEHRPRRLHDYQVYMQDEGKNAAINAEDRA</sequence>
<dbReference type="Proteomes" id="UP001218188">
    <property type="component" value="Unassembled WGS sequence"/>
</dbReference>
<evidence type="ECO:0000313" key="3">
    <source>
        <dbReference type="Proteomes" id="UP001218188"/>
    </source>
</evidence>
<comment type="caution">
    <text evidence="2">The sequence shown here is derived from an EMBL/GenBank/DDBJ whole genome shotgun (WGS) entry which is preliminary data.</text>
</comment>
<protein>
    <submittedName>
        <fullName evidence="2">Uncharacterized protein</fullName>
    </submittedName>
</protein>
<gene>
    <name evidence="2" type="ORF">C8F04DRAFT_1265537</name>
</gene>
<evidence type="ECO:0000313" key="2">
    <source>
        <dbReference type="EMBL" id="KAJ7028785.1"/>
    </source>
</evidence>
<proteinExistence type="predicted"/>
<evidence type="ECO:0000256" key="1">
    <source>
        <dbReference type="SAM" id="MobiDB-lite"/>
    </source>
</evidence>
<dbReference type="EMBL" id="JARJCM010000108">
    <property type="protein sequence ID" value="KAJ7028785.1"/>
    <property type="molecule type" value="Genomic_DNA"/>
</dbReference>
<name>A0AAD6SJW9_9AGAR</name>
<feature type="region of interest" description="Disordered" evidence="1">
    <location>
        <begin position="50"/>
        <end position="73"/>
    </location>
</feature>
<feature type="compositionally biased region" description="Basic and acidic residues" evidence="1">
    <location>
        <begin position="52"/>
        <end position="73"/>
    </location>
</feature>